<sequence>MKKIALLITIFIGLNLSCFAQENSGTSQGKNINFGIKGGFNTAMYFIDEFKIKDITIDEIQNNYKVGYFGAMFVRFNIKKHFIEPELSYHVSKSEITFDKKGSQHPDIEPDYASINSTIHTIELPVLYGYNFIKEGPYGMSFFAGPKLKYVWNKKSELVFSNFDQQGIKEKPYPFNLNVVGGVGVNISKIFFDFRYEVGLGNISKSVTYTESNPDGTVSEANMIFKRRSNLLSFSFGFMF</sequence>
<keyword evidence="4" id="KW-1185">Reference proteome</keyword>
<feature type="domain" description="Outer membrane protein beta-barrel" evidence="2">
    <location>
        <begin position="19"/>
        <end position="203"/>
    </location>
</feature>
<name>A0ABM8I8U9_9BACE</name>
<evidence type="ECO:0000256" key="1">
    <source>
        <dbReference type="SAM" id="SignalP"/>
    </source>
</evidence>
<dbReference type="Pfam" id="PF13568">
    <property type="entry name" value="OMP_b-brl_2"/>
    <property type="match status" value="1"/>
</dbReference>
<dbReference type="InterPro" id="IPR025665">
    <property type="entry name" value="Beta-barrel_OMP_2"/>
</dbReference>
<feature type="chain" id="PRO_5045353313" description="Outer membrane protein beta-barrel domain-containing protein" evidence="1">
    <location>
        <begin position="21"/>
        <end position="240"/>
    </location>
</feature>
<proteinExistence type="predicted"/>
<evidence type="ECO:0000259" key="2">
    <source>
        <dbReference type="Pfam" id="PF13568"/>
    </source>
</evidence>
<protein>
    <recommendedName>
        <fullName evidence="2">Outer membrane protein beta-barrel domain-containing protein</fullName>
    </recommendedName>
</protein>
<feature type="signal peptide" evidence="1">
    <location>
        <begin position="1"/>
        <end position="20"/>
    </location>
</feature>
<organism evidence="3 4">
    <name type="scientific">Bacteroides sedimenti</name>
    <dbReference type="NCBI Taxonomy" id="2136147"/>
    <lineage>
        <taxon>Bacteria</taxon>
        <taxon>Pseudomonadati</taxon>
        <taxon>Bacteroidota</taxon>
        <taxon>Bacteroidia</taxon>
        <taxon>Bacteroidales</taxon>
        <taxon>Bacteroidaceae</taxon>
        <taxon>Bacteroides</taxon>
    </lineage>
</organism>
<dbReference type="Proteomes" id="UP001496674">
    <property type="component" value="Chromosome"/>
</dbReference>
<dbReference type="RefSeq" id="WP_353333445.1">
    <property type="nucleotide sequence ID" value="NZ_AP028055.1"/>
</dbReference>
<reference evidence="3 4" key="1">
    <citation type="submission" date="2023-04" db="EMBL/GenBank/DDBJ databases">
        <title>Draft genome sequence of acteroides sedimenti strain YN3PY1.</title>
        <authorList>
            <person name="Yoshida N."/>
        </authorList>
    </citation>
    <scope>NUCLEOTIDE SEQUENCE [LARGE SCALE GENOMIC DNA]</scope>
    <source>
        <strain evidence="3 4">YN3PY1</strain>
    </source>
</reference>
<keyword evidence="1" id="KW-0732">Signal</keyword>
<gene>
    <name evidence="3" type="ORF">BSYN_07420</name>
</gene>
<evidence type="ECO:0000313" key="4">
    <source>
        <dbReference type="Proteomes" id="UP001496674"/>
    </source>
</evidence>
<dbReference type="EMBL" id="AP028055">
    <property type="protein sequence ID" value="BEG98477.1"/>
    <property type="molecule type" value="Genomic_DNA"/>
</dbReference>
<evidence type="ECO:0000313" key="3">
    <source>
        <dbReference type="EMBL" id="BEG98477.1"/>
    </source>
</evidence>
<accession>A0ABM8I8U9</accession>